<accession>A0ABR3JWF0</accession>
<evidence type="ECO:0000313" key="1">
    <source>
        <dbReference type="EMBL" id="KAL0959443.1"/>
    </source>
</evidence>
<gene>
    <name evidence="1" type="ORF">HGRIS_014687</name>
</gene>
<keyword evidence="2" id="KW-1185">Reference proteome</keyword>
<organism evidence="1 2">
    <name type="scientific">Hohenbuehelia grisea</name>
    <dbReference type="NCBI Taxonomy" id="104357"/>
    <lineage>
        <taxon>Eukaryota</taxon>
        <taxon>Fungi</taxon>
        <taxon>Dikarya</taxon>
        <taxon>Basidiomycota</taxon>
        <taxon>Agaricomycotina</taxon>
        <taxon>Agaricomycetes</taxon>
        <taxon>Agaricomycetidae</taxon>
        <taxon>Agaricales</taxon>
        <taxon>Pleurotineae</taxon>
        <taxon>Pleurotaceae</taxon>
        <taxon>Hohenbuehelia</taxon>
    </lineage>
</organism>
<protein>
    <submittedName>
        <fullName evidence="1">Uncharacterized protein</fullName>
    </submittedName>
</protein>
<name>A0ABR3JWF0_9AGAR</name>
<evidence type="ECO:0000313" key="2">
    <source>
        <dbReference type="Proteomes" id="UP001556367"/>
    </source>
</evidence>
<dbReference type="Proteomes" id="UP001556367">
    <property type="component" value="Unassembled WGS sequence"/>
</dbReference>
<reference evidence="2" key="1">
    <citation type="submission" date="2024-06" db="EMBL/GenBank/DDBJ databases">
        <title>Multi-omics analyses provide insights into the biosynthesis of the anticancer antibiotic pleurotin in Hohenbuehelia grisea.</title>
        <authorList>
            <person name="Weaver J.A."/>
            <person name="Alberti F."/>
        </authorList>
    </citation>
    <scope>NUCLEOTIDE SEQUENCE [LARGE SCALE GENOMIC DNA]</scope>
    <source>
        <strain evidence="2">T-177</strain>
    </source>
</reference>
<comment type="caution">
    <text evidence="1">The sequence shown here is derived from an EMBL/GenBank/DDBJ whole genome shotgun (WGS) entry which is preliminary data.</text>
</comment>
<proteinExistence type="predicted"/>
<sequence>MCLSADPIFAKLLSLASRWQTLRLGIHQYALLSEQFSVVVKTLSPTFKRLILQAGDGILAPTISHGTDFHQDLSTLPMAYFAPMLHRCITGDHISHLSLHDAHEPCYHILSLCPNIVSCSIAGGHYIKDIRPPPLLLSRLLSLAIHGKLQECDWLVAPEMRQLTIVTDRLVGKTLEVVKRLLHRSGCSLTDL</sequence>
<dbReference type="EMBL" id="JASNQZ010000003">
    <property type="protein sequence ID" value="KAL0959443.1"/>
    <property type="molecule type" value="Genomic_DNA"/>
</dbReference>